<keyword evidence="1" id="KW-0812">Transmembrane</keyword>
<dbReference type="Proteomes" id="UP001321492">
    <property type="component" value="Unassembled WGS sequence"/>
</dbReference>
<sequence>MPASAGASFVGRLEYRCSIMLTAAIIYVVVSWFVVTSKHR</sequence>
<keyword evidence="1" id="KW-1133">Transmembrane helix</keyword>
<gene>
    <name evidence="2" type="ORF">QNA08_18000</name>
</gene>
<feature type="transmembrane region" description="Helical" evidence="1">
    <location>
        <begin position="18"/>
        <end position="35"/>
    </location>
</feature>
<proteinExistence type="predicted"/>
<dbReference type="EMBL" id="JASJEV010000017">
    <property type="protein sequence ID" value="MDJ1160108.1"/>
    <property type="molecule type" value="Genomic_DNA"/>
</dbReference>
<comment type="caution">
    <text evidence="2">The sequence shown here is derived from an EMBL/GenBank/DDBJ whole genome shotgun (WGS) entry which is preliminary data.</text>
</comment>
<dbReference type="RefSeq" id="WP_283742107.1">
    <property type="nucleotide sequence ID" value="NZ_JASJEV010000017.1"/>
</dbReference>
<keyword evidence="1" id="KW-0472">Membrane</keyword>
<keyword evidence="3" id="KW-1185">Reference proteome</keyword>
<evidence type="ECO:0000313" key="2">
    <source>
        <dbReference type="EMBL" id="MDJ1160108.1"/>
    </source>
</evidence>
<organism evidence="2 3">
    <name type="scientific">Chelatococcus albus</name>
    <dbReference type="NCBI Taxonomy" id="3047466"/>
    <lineage>
        <taxon>Bacteria</taxon>
        <taxon>Pseudomonadati</taxon>
        <taxon>Pseudomonadota</taxon>
        <taxon>Alphaproteobacteria</taxon>
        <taxon>Hyphomicrobiales</taxon>
        <taxon>Chelatococcaceae</taxon>
        <taxon>Chelatococcus</taxon>
    </lineage>
</organism>
<name>A0ABT7AL53_9HYPH</name>
<accession>A0ABT7AL53</accession>
<evidence type="ECO:0000313" key="3">
    <source>
        <dbReference type="Proteomes" id="UP001321492"/>
    </source>
</evidence>
<evidence type="ECO:0000256" key="1">
    <source>
        <dbReference type="SAM" id="Phobius"/>
    </source>
</evidence>
<reference evidence="2 3" key="1">
    <citation type="submission" date="2023-05" db="EMBL/GenBank/DDBJ databases">
        <title>Chelatococcus sp. nov., a moderately thermophilic bacterium isolated from hot spring microbial mat.</title>
        <authorList>
            <person name="Hu C.-J."/>
            <person name="Li W.-J."/>
        </authorList>
    </citation>
    <scope>NUCLEOTIDE SEQUENCE [LARGE SCALE GENOMIC DNA]</scope>
    <source>
        <strain evidence="2 3">SYSU G07232</strain>
    </source>
</reference>
<protein>
    <submittedName>
        <fullName evidence="2">Uncharacterized protein</fullName>
    </submittedName>
</protein>